<name>A0A1U7LVV9_NEOID</name>
<evidence type="ECO:0000313" key="3">
    <source>
        <dbReference type="Proteomes" id="UP000186594"/>
    </source>
</evidence>
<dbReference type="GO" id="GO:0030695">
    <property type="term" value="F:GTPase regulator activity"/>
    <property type="evidence" value="ECO:0007669"/>
    <property type="project" value="TreeGrafter"/>
</dbReference>
<dbReference type="GO" id="GO:0005634">
    <property type="term" value="C:nucleus"/>
    <property type="evidence" value="ECO:0007669"/>
    <property type="project" value="TreeGrafter"/>
</dbReference>
<feature type="compositionally biased region" description="Polar residues" evidence="1">
    <location>
        <begin position="466"/>
        <end position="477"/>
    </location>
</feature>
<feature type="region of interest" description="Disordered" evidence="1">
    <location>
        <begin position="463"/>
        <end position="599"/>
    </location>
</feature>
<dbReference type="PANTHER" id="PTHR31010">
    <property type="entry name" value="RAN-SPECIFIC GTPASE-ACTIVATING PROTEIN 30-RELATED"/>
    <property type="match status" value="1"/>
</dbReference>
<dbReference type="OMA" id="WDPYNES"/>
<proteinExistence type="predicted"/>
<dbReference type="OrthoDB" id="512915at2759"/>
<accession>A0A1U7LVV9</accession>
<dbReference type="PANTHER" id="PTHR31010:SF2">
    <property type="entry name" value="RAN-SPECIFIC GTPASE-ACTIVATING PROTEIN 30"/>
    <property type="match status" value="1"/>
</dbReference>
<dbReference type="Pfam" id="PF05508">
    <property type="entry name" value="Ran-binding"/>
    <property type="match status" value="1"/>
</dbReference>
<protein>
    <submittedName>
        <fullName evidence="2">Ran-specific GTPase-activating protein 30</fullName>
    </submittedName>
</protein>
<organism evidence="2 3">
    <name type="scientific">Neolecta irregularis (strain DAH-3)</name>
    <dbReference type="NCBI Taxonomy" id="1198029"/>
    <lineage>
        <taxon>Eukaryota</taxon>
        <taxon>Fungi</taxon>
        <taxon>Dikarya</taxon>
        <taxon>Ascomycota</taxon>
        <taxon>Taphrinomycotina</taxon>
        <taxon>Neolectales</taxon>
        <taxon>Neolectaceae</taxon>
        <taxon>Neolecta</taxon>
    </lineage>
</organism>
<gene>
    <name evidence="2" type="ORF">NEOLI_000685</name>
</gene>
<reference evidence="2 3" key="1">
    <citation type="submission" date="2016-04" db="EMBL/GenBank/DDBJ databases">
        <title>Evolutionary innovation and constraint leading to complex multicellularity in the Ascomycota.</title>
        <authorList>
            <person name="Cisse O."/>
            <person name="Nguyen A."/>
            <person name="Hewitt D.A."/>
            <person name="Jedd G."/>
            <person name="Stajich J.E."/>
        </authorList>
    </citation>
    <scope>NUCLEOTIDE SEQUENCE [LARGE SCALE GENOMIC DNA]</scope>
    <source>
        <strain evidence="2 3">DAH-3</strain>
    </source>
</reference>
<dbReference type="Proteomes" id="UP000186594">
    <property type="component" value="Unassembled WGS sequence"/>
</dbReference>
<sequence length="599" mass="65731">MDALLARVGSQAATFAIRSGISFASAVAARHISRLIKDAPRHAQRQLHAAKRKLDAKINIICPAINLLETIAARGNTTLDSTISLTAGLRKDIDVFNEKLSLIDPAKPSEKEIQAVLNDIGDLQARIEDIVPLISLALTTSGANLTSSLPYTVSPSRLLQASTLLFSADNAYSHDVSYSAHQIGPVYVLRLYTLFSGSNRAANMVAAKDFTWKEEHAKCHVTVLRIPHSQTGIPRSYNYELRISEDLNDGRYHEELESANQTAQSVFTPGRIRAIPIHEISRLFFTASGTLLNIEDAHTPVLVLKLVHSSDESELDTEVQEPTEGDEDHELDHIEWVAFELWQDDQVASDGFEEDDLDEDDSSLSSAMALAAITDCPQLNPDRPIRLRETYDMVSSGSLSLLEYTLRLSALQENQQTSVLHLPDELISLFLRDENGDLKGKRNAEHERRNWDPLATPMLEKYATDEYSSPRSRNTPALINGSAERRSGSLESISRTPTRKKPLASSSTGRMLERTHELVGESSPSAGKPVGESPIVKSDIGKSESVGESMSITKSDIGKPESVDESLSTSKPDVGQPAVEESPRSISKSIDVEQSQIPP</sequence>
<dbReference type="AlphaFoldDB" id="A0A1U7LVV9"/>
<feature type="compositionally biased region" description="Polar residues" evidence="1">
    <location>
        <begin position="584"/>
        <end position="599"/>
    </location>
</feature>
<dbReference type="EMBL" id="LXFE01000149">
    <property type="protein sequence ID" value="OLL26758.1"/>
    <property type="molecule type" value="Genomic_DNA"/>
</dbReference>
<evidence type="ECO:0000313" key="2">
    <source>
        <dbReference type="EMBL" id="OLL26758.1"/>
    </source>
</evidence>
<keyword evidence="3" id="KW-1185">Reference proteome</keyword>
<dbReference type="InterPro" id="IPR008812">
    <property type="entry name" value="Ran_GTP-bd-rel"/>
</dbReference>
<comment type="caution">
    <text evidence="2">The sequence shown here is derived from an EMBL/GenBank/DDBJ whole genome shotgun (WGS) entry which is preliminary data.</text>
</comment>
<dbReference type="GO" id="GO:0005737">
    <property type="term" value="C:cytoplasm"/>
    <property type="evidence" value="ECO:0007669"/>
    <property type="project" value="TreeGrafter"/>
</dbReference>
<evidence type="ECO:0000256" key="1">
    <source>
        <dbReference type="SAM" id="MobiDB-lite"/>
    </source>
</evidence>